<feature type="transmembrane region" description="Helical" evidence="1">
    <location>
        <begin position="108"/>
        <end position="130"/>
    </location>
</feature>
<dbReference type="AlphaFoldDB" id="A0A1Z1MLD5"/>
<evidence type="ECO:0000313" key="2">
    <source>
        <dbReference type="EMBL" id="ARW66554.1"/>
    </source>
</evidence>
<keyword evidence="1" id="KW-0812">Transmembrane</keyword>
<dbReference type="GeneID" id="33359719"/>
<dbReference type="RefSeq" id="YP_009397368.1">
    <property type="nucleotide sequence ID" value="NC_035287.1"/>
</dbReference>
<feature type="transmembrane region" description="Helical" evidence="1">
    <location>
        <begin position="182"/>
        <end position="206"/>
    </location>
</feature>
<feature type="transmembrane region" description="Helical" evidence="1">
    <location>
        <begin position="213"/>
        <end position="237"/>
    </location>
</feature>
<feature type="transmembrane region" description="Helical" evidence="1">
    <location>
        <begin position="151"/>
        <end position="176"/>
    </location>
</feature>
<geneLocation type="chloroplast" evidence="2"/>
<gene>
    <name evidence="2" type="primary">dsbD</name>
</gene>
<keyword evidence="1" id="KW-1133">Transmembrane helix</keyword>
<organism evidence="2">
    <name type="scientific">Dasyclonium flaccidum</name>
    <dbReference type="NCBI Taxonomy" id="2007274"/>
    <lineage>
        <taxon>Eukaryota</taxon>
        <taxon>Rhodophyta</taxon>
        <taxon>Florideophyceae</taxon>
        <taxon>Rhodymeniophycidae</taxon>
        <taxon>Ceramiales</taxon>
        <taxon>Rhodomelaceae</taxon>
        <taxon>Polyzonieae</taxon>
        <taxon>Dasyclonium</taxon>
    </lineage>
</organism>
<reference evidence="2" key="1">
    <citation type="journal article" date="2017" name="J. Phycol.">
        <title>Analysis of chloroplast genomes and a supermatrix inform reclassification of the Rhodomelaceae (Rhodophyta).</title>
        <authorList>
            <person name="Diaz-Tapia P."/>
            <person name="Maggs C.A."/>
            <person name="West J.A."/>
            <person name="Verbruggen H."/>
        </authorList>
    </citation>
    <scope>NUCLEOTIDE SEQUENCE</scope>
    <source>
        <strain evidence="2">PD1087</strain>
    </source>
</reference>
<dbReference type="EMBL" id="MF101443">
    <property type="protein sequence ID" value="ARW66554.1"/>
    <property type="molecule type" value="Genomic_DNA"/>
</dbReference>
<dbReference type="InterPro" id="IPR051790">
    <property type="entry name" value="Cytochrome_c-biogenesis_DsbD"/>
</dbReference>
<proteinExistence type="predicted"/>
<accession>A0A1Z1MLD5</accession>
<name>A0A1Z1MLD5_9FLOR</name>
<evidence type="ECO:0000256" key="1">
    <source>
        <dbReference type="SAM" id="Phobius"/>
    </source>
</evidence>
<protein>
    <submittedName>
        <fullName evidence="2">Thiol:disulfide interchange protein</fullName>
    </submittedName>
</protein>
<dbReference type="PANTHER" id="PTHR31272:SF9">
    <property type="entry name" value="BLL1027 PROTEIN"/>
    <property type="match status" value="1"/>
</dbReference>
<feature type="transmembrane region" description="Helical" evidence="1">
    <location>
        <begin position="37"/>
        <end position="66"/>
    </location>
</feature>
<sequence length="245" mass="28440">MFYRSFDYFSLNNYDSFYILEQKLYKFLYFSDNSLNFTVLIVLFICGAFTSLNPCLISIFPLALSYISGYSKFINKNIFITGLMTSFVLMVILTHIINFYSIINAIPIISSILLFLVSLNLLQIIDFTFINNLFFSKSIFVKNYNILLENYLVGFFIGLNIAPCNTSITFLVTFWITHSIKYINSIIYLIIYLLGCFIPLLFFLNIKFNYKKIYLIPIVLDLLLPLSGSFILVNSLLSIMKQVLM</sequence>
<dbReference type="PANTHER" id="PTHR31272">
    <property type="entry name" value="CYTOCHROME C-TYPE BIOGENESIS PROTEIN HI_1454-RELATED"/>
    <property type="match status" value="1"/>
</dbReference>
<keyword evidence="2" id="KW-0150">Chloroplast</keyword>
<feature type="transmembrane region" description="Helical" evidence="1">
    <location>
        <begin position="78"/>
        <end position="102"/>
    </location>
</feature>
<keyword evidence="2" id="KW-0934">Plastid</keyword>
<keyword evidence="1" id="KW-0472">Membrane</keyword>